<gene>
    <name evidence="2" type="ORF">STAS_32452</name>
</gene>
<feature type="compositionally biased region" description="Polar residues" evidence="1">
    <location>
        <begin position="58"/>
        <end position="100"/>
    </location>
</feature>
<feature type="region of interest" description="Disordered" evidence="1">
    <location>
        <begin position="1"/>
        <end position="100"/>
    </location>
</feature>
<comment type="caution">
    <text evidence="2">The sequence shown here is derived from an EMBL/GenBank/DDBJ whole genome shotgun (WGS) entry which is preliminary data.</text>
</comment>
<dbReference type="EMBL" id="BKCP01011625">
    <property type="protein sequence ID" value="GER54819.1"/>
    <property type="molecule type" value="Genomic_DNA"/>
</dbReference>
<sequence length="164" mass="18297">MTKAGALAPWTSNRSKSRQSEKTNTPSDEVNEGSTKTKPKDSLSNGSQTENHMFEVNMPNQSPQTQRHEGTLQNQSTQQTESSLDPPSHQGNQHLQSPQANDIIGTFSYSDSLANLGCMRPFSFSHNNSALKAVPNRSKTKPFLPLILRLVKAFENMRLWLEIE</sequence>
<organism evidence="2 3">
    <name type="scientific">Striga asiatica</name>
    <name type="common">Asiatic witchweed</name>
    <name type="synonym">Buchnera asiatica</name>
    <dbReference type="NCBI Taxonomy" id="4170"/>
    <lineage>
        <taxon>Eukaryota</taxon>
        <taxon>Viridiplantae</taxon>
        <taxon>Streptophyta</taxon>
        <taxon>Embryophyta</taxon>
        <taxon>Tracheophyta</taxon>
        <taxon>Spermatophyta</taxon>
        <taxon>Magnoliopsida</taxon>
        <taxon>eudicotyledons</taxon>
        <taxon>Gunneridae</taxon>
        <taxon>Pentapetalae</taxon>
        <taxon>asterids</taxon>
        <taxon>lamiids</taxon>
        <taxon>Lamiales</taxon>
        <taxon>Orobanchaceae</taxon>
        <taxon>Buchnereae</taxon>
        <taxon>Striga</taxon>
    </lineage>
</organism>
<evidence type="ECO:0000256" key="1">
    <source>
        <dbReference type="SAM" id="MobiDB-lite"/>
    </source>
</evidence>
<proteinExistence type="predicted"/>
<accession>A0A5A7RB35</accession>
<dbReference type="AlphaFoldDB" id="A0A5A7RB35"/>
<feature type="compositionally biased region" description="Polar residues" evidence="1">
    <location>
        <begin position="22"/>
        <end position="51"/>
    </location>
</feature>
<evidence type="ECO:0000313" key="3">
    <source>
        <dbReference type="Proteomes" id="UP000325081"/>
    </source>
</evidence>
<evidence type="ECO:0000313" key="2">
    <source>
        <dbReference type="EMBL" id="GER54819.1"/>
    </source>
</evidence>
<dbReference type="Proteomes" id="UP000325081">
    <property type="component" value="Unassembled WGS sequence"/>
</dbReference>
<reference evidence="3" key="1">
    <citation type="journal article" date="2019" name="Curr. Biol.">
        <title>Genome Sequence of Striga asiatica Provides Insight into the Evolution of Plant Parasitism.</title>
        <authorList>
            <person name="Yoshida S."/>
            <person name="Kim S."/>
            <person name="Wafula E.K."/>
            <person name="Tanskanen J."/>
            <person name="Kim Y.M."/>
            <person name="Honaas L."/>
            <person name="Yang Z."/>
            <person name="Spallek T."/>
            <person name="Conn C.E."/>
            <person name="Ichihashi Y."/>
            <person name="Cheong K."/>
            <person name="Cui S."/>
            <person name="Der J.P."/>
            <person name="Gundlach H."/>
            <person name="Jiao Y."/>
            <person name="Hori C."/>
            <person name="Ishida J.K."/>
            <person name="Kasahara H."/>
            <person name="Kiba T."/>
            <person name="Kim M.S."/>
            <person name="Koo N."/>
            <person name="Laohavisit A."/>
            <person name="Lee Y.H."/>
            <person name="Lumba S."/>
            <person name="McCourt P."/>
            <person name="Mortimer J.C."/>
            <person name="Mutuku J.M."/>
            <person name="Nomura T."/>
            <person name="Sasaki-Sekimoto Y."/>
            <person name="Seto Y."/>
            <person name="Wang Y."/>
            <person name="Wakatake T."/>
            <person name="Sakakibara H."/>
            <person name="Demura T."/>
            <person name="Yamaguchi S."/>
            <person name="Yoneyama K."/>
            <person name="Manabe R.I."/>
            <person name="Nelson D.C."/>
            <person name="Schulman A.H."/>
            <person name="Timko M.P."/>
            <person name="dePamphilis C.W."/>
            <person name="Choi D."/>
            <person name="Shirasu K."/>
        </authorList>
    </citation>
    <scope>NUCLEOTIDE SEQUENCE [LARGE SCALE GENOMIC DNA]</scope>
    <source>
        <strain evidence="3">cv. UVA1</strain>
    </source>
</reference>
<protein>
    <submittedName>
        <fullName evidence="2">Ubiquitin-conjugating enzyme 31</fullName>
    </submittedName>
</protein>
<keyword evidence="3" id="KW-1185">Reference proteome</keyword>
<name>A0A5A7RB35_STRAF</name>